<dbReference type="RefSeq" id="WP_316662638.1">
    <property type="nucleotide sequence ID" value="NZ_JAWHTF010000005.1"/>
</dbReference>
<evidence type="ECO:0000256" key="4">
    <source>
        <dbReference type="ARBA" id="ARBA00022801"/>
    </source>
</evidence>
<comment type="similarity">
    <text evidence="2">Belongs to the peptidase S54 family.</text>
</comment>
<evidence type="ECO:0000259" key="8">
    <source>
        <dbReference type="Pfam" id="PF01694"/>
    </source>
</evidence>
<feature type="transmembrane region" description="Helical" evidence="7">
    <location>
        <begin position="12"/>
        <end position="32"/>
    </location>
</feature>
<accession>A0ABU3U820</accession>
<dbReference type="Proteomes" id="UP001268651">
    <property type="component" value="Unassembled WGS sequence"/>
</dbReference>
<comment type="subcellular location">
    <subcellularLocation>
        <location evidence="1">Membrane</location>
        <topology evidence="1">Multi-pass membrane protein</topology>
    </subcellularLocation>
</comment>
<keyword evidence="10" id="KW-1185">Reference proteome</keyword>
<keyword evidence="4 9" id="KW-0378">Hydrolase</keyword>
<sequence length="274" mass="30803">MMRITDTVKHLIIINVIMFIGTMAIGGGQLFYDWFAMHFPKNETFQPWQIITHMFMHGGLMHIGFNMFALWMFGTPVEQFLGGKKFLFLYISAGLGAVALQLGYYYFDFYSAAQGIADLNMSSELVNQIVSIDASDGDFLKGEILHRQMLPILAEFNFDPSLISSNNFSALFNMNAIARSTMVGASGCIMGILVAFGMMNPDARLMMIFLPIPIKAKYFIPGIIILDLISAFSGQSFFSPSNTAYMAHVGGALTGFLIMWYWKKSQFNKNRWDL</sequence>
<dbReference type="InterPro" id="IPR050925">
    <property type="entry name" value="Rhomboid_protease_S54"/>
</dbReference>
<dbReference type="InterPro" id="IPR035952">
    <property type="entry name" value="Rhomboid-like_sf"/>
</dbReference>
<protein>
    <submittedName>
        <fullName evidence="9">Rhomboid family intramembrane serine protease</fullName>
        <ecNumber evidence="9">3.4.21.105</ecNumber>
    </submittedName>
</protein>
<dbReference type="GO" id="GO:0008233">
    <property type="term" value="F:peptidase activity"/>
    <property type="evidence" value="ECO:0007669"/>
    <property type="project" value="UniProtKB-KW"/>
</dbReference>
<dbReference type="PANTHER" id="PTHR43731">
    <property type="entry name" value="RHOMBOID PROTEASE"/>
    <property type="match status" value="1"/>
</dbReference>
<evidence type="ECO:0000256" key="6">
    <source>
        <dbReference type="ARBA" id="ARBA00023136"/>
    </source>
</evidence>
<evidence type="ECO:0000256" key="1">
    <source>
        <dbReference type="ARBA" id="ARBA00004141"/>
    </source>
</evidence>
<dbReference type="PANTHER" id="PTHR43731:SF14">
    <property type="entry name" value="PRESENILIN-ASSOCIATED RHOMBOID-LIKE PROTEIN, MITOCHONDRIAL"/>
    <property type="match status" value="1"/>
</dbReference>
<keyword evidence="3 7" id="KW-0812">Transmembrane</keyword>
<dbReference type="SUPFAM" id="SSF144091">
    <property type="entry name" value="Rhomboid-like"/>
    <property type="match status" value="1"/>
</dbReference>
<dbReference type="EC" id="3.4.21.105" evidence="9"/>
<feature type="transmembrane region" description="Helical" evidence="7">
    <location>
        <begin position="176"/>
        <end position="197"/>
    </location>
</feature>
<evidence type="ECO:0000313" key="10">
    <source>
        <dbReference type="Proteomes" id="UP001268651"/>
    </source>
</evidence>
<keyword evidence="6 7" id="KW-0472">Membrane</keyword>
<dbReference type="GO" id="GO:0006508">
    <property type="term" value="P:proteolysis"/>
    <property type="evidence" value="ECO:0007669"/>
    <property type="project" value="UniProtKB-KW"/>
</dbReference>
<proteinExistence type="inferred from homology"/>
<evidence type="ECO:0000256" key="5">
    <source>
        <dbReference type="ARBA" id="ARBA00022989"/>
    </source>
</evidence>
<feature type="transmembrane region" description="Helical" evidence="7">
    <location>
        <begin position="244"/>
        <end position="262"/>
    </location>
</feature>
<evidence type="ECO:0000256" key="7">
    <source>
        <dbReference type="SAM" id="Phobius"/>
    </source>
</evidence>
<dbReference type="EMBL" id="JAWHTF010000005">
    <property type="protein sequence ID" value="MDU8886558.1"/>
    <property type="molecule type" value="Genomic_DNA"/>
</dbReference>
<gene>
    <name evidence="9" type="ORF">RXV94_10340</name>
</gene>
<dbReference type="Gene3D" id="1.20.1540.10">
    <property type="entry name" value="Rhomboid-like"/>
    <property type="match status" value="1"/>
</dbReference>
<dbReference type="InterPro" id="IPR022764">
    <property type="entry name" value="Peptidase_S54_rhomboid_dom"/>
</dbReference>
<dbReference type="Pfam" id="PF01694">
    <property type="entry name" value="Rhomboid"/>
    <property type="match status" value="2"/>
</dbReference>
<evidence type="ECO:0000313" key="9">
    <source>
        <dbReference type="EMBL" id="MDU8886558.1"/>
    </source>
</evidence>
<reference evidence="9 10" key="1">
    <citation type="submission" date="2023-10" db="EMBL/GenBank/DDBJ databases">
        <title>Marimonas sp. nov. isolated from tidal mud flat.</title>
        <authorList>
            <person name="Jaincy N.J."/>
            <person name="Srinivasan S."/>
            <person name="Lee S.-S."/>
        </authorList>
    </citation>
    <scope>NUCLEOTIDE SEQUENCE [LARGE SCALE GENOMIC DNA]</scope>
    <source>
        <strain evidence="9 10">MJ-SS3</strain>
    </source>
</reference>
<evidence type="ECO:0000256" key="2">
    <source>
        <dbReference type="ARBA" id="ARBA00009045"/>
    </source>
</evidence>
<keyword evidence="9" id="KW-0645">Protease</keyword>
<organism evidence="9 10">
    <name type="scientific">Gilvirhabdus luticola</name>
    <dbReference type="NCBI Taxonomy" id="3079858"/>
    <lineage>
        <taxon>Bacteria</taxon>
        <taxon>Pseudomonadati</taxon>
        <taxon>Bacteroidota</taxon>
        <taxon>Flavobacteriia</taxon>
        <taxon>Flavobacteriales</taxon>
        <taxon>Flavobacteriaceae</taxon>
        <taxon>Gilvirhabdus</taxon>
    </lineage>
</organism>
<evidence type="ECO:0000256" key="3">
    <source>
        <dbReference type="ARBA" id="ARBA00022692"/>
    </source>
</evidence>
<feature type="transmembrane region" description="Helical" evidence="7">
    <location>
        <begin position="52"/>
        <end position="74"/>
    </location>
</feature>
<name>A0ABU3U820_9FLAO</name>
<feature type="transmembrane region" description="Helical" evidence="7">
    <location>
        <begin position="218"/>
        <end position="238"/>
    </location>
</feature>
<keyword evidence="5 7" id="KW-1133">Transmembrane helix</keyword>
<feature type="domain" description="Peptidase S54 rhomboid" evidence="8">
    <location>
        <begin position="46"/>
        <end position="102"/>
    </location>
</feature>
<feature type="transmembrane region" description="Helical" evidence="7">
    <location>
        <begin position="86"/>
        <end position="107"/>
    </location>
</feature>
<feature type="domain" description="Peptidase S54 rhomboid" evidence="8">
    <location>
        <begin position="163"/>
        <end position="262"/>
    </location>
</feature>
<comment type="caution">
    <text evidence="9">The sequence shown here is derived from an EMBL/GenBank/DDBJ whole genome shotgun (WGS) entry which is preliminary data.</text>
</comment>